<evidence type="ECO:0000313" key="2">
    <source>
        <dbReference type="Proteomes" id="UP000649617"/>
    </source>
</evidence>
<protein>
    <submittedName>
        <fullName evidence="1">Uncharacterized protein</fullName>
    </submittedName>
</protein>
<accession>A0A812QHQ1</accession>
<feature type="non-terminal residue" evidence="1">
    <location>
        <position position="371"/>
    </location>
</feature>
<sequence length="371" mass="41359">LQDVKTDDYCPADDFFLQLQLELQLERQTVNLKNSTADQSLSVSNATSLSSSEAALAQEIALLLVRAGEECLGSTESCLPTLTDIRHKVWPQVQALTDCTGDAFLPASLDSEQVIGESVCSSGTSMFYRHVWKAAGHSVFENLEAISSHFEQTTYTPFCEKFHEATSKKKAFTYVREPISRYISAYAEIEFRIREGLTEYDALAEALSAYPAGSSERAAEFFRQYLKDGIHQDGHLRTQMECFTPIRGCAVPYDFIGKVESMEEDWAHLLSPLCGSNVSFNDSLGLHPNDDQDKGAMEIVLNWKTDDPPADHASAMAILLQEGEGRYLRALCWLLLVDFVTLKYDLPAECQQGLLNSTMMALRHQALNHTS</sequence>
<reference evidence="1" key="1">
    <citation type="submission" date="2021-02" db="EMBL/GenBank/DDBJ databases">
        <authorList>
            <person name="Dougan E. K."/>
            <person name="Rhodes N."/>
            <person name="Thang M."/>
            <person name="Chan C."/>
        </authorList>
    </citation>
    <scope>NUCLEOTIDE SEQUENCE</scope>
</reference>
<comment type="caution">
    <text evidence="1">The sequence shown here is derived from an EMBL/GenBank/DDBJ whole genome shotgun (WGS) entry which is preliminary data.</text>
</comment>
<dbReference type="Pfam" id="PF03567">
    <property type="entry name" value="Sulfotransfer_2"/>
    <property type="match status" value="1"/>
</dbReference>
<dbReference type="OrthoDB" id="433893at2759"/>
<gene>
    <name evidence="1" type="ORF">SPIL2461_LOCUS9507</name>
</gene>
<dbReference type="AlphaFoldDB" id="A0A812QHQ1"/>
<dbReference type="Proteomes" id="UP000649617">
    <property type="component" value="Unassembled WGS sequence"/>
</dbReference>
<dbReference type="GO" id="GO:0008146">
    <property type="term" value="F:sulfotransferase activity"/>
    <property type="evidence" value="ECO:0007669"/>
    <property type="project" value="InterPro"/>
</dbReference>
<dbReference type="InterPro" id="IPR005331">
    <property type="entry name" value="Sulfotransferase"/>
</dbReference>
<proteinExistence type="predicted"/>
<keyword evidence="2" id="KW-1185">Reference proteome</keyword>
<organism evidence="1 2">
    <name type="scientific">Symbiodinium pilosum</name>
    <name type="common">Dinoflagellate</name>
    <dbReference type="NCBI Taxonomy" id="2952"/>
    <lineage>
        <taxon>Eukaryota</taxon>
        <taxon>Sar</taxon>
        <taxon>Alveolata</taxon>
        <taxon>Dinophyceae</taxon>
        <taxon>Suessiales</taxon>
        <taxon>Symbiodiniaceae</taxon>
        <taxon>Symbiodinium</taxon>
    </lineage>
</organism>
<dbReference type="GO" id="GO:0016020">
    <property type="term" value="C:membrane"/>
    <property type="evidence" value="ECO:0007669"/>
    <property type="project" value="InterPro"/>
</dbReference>
<evidence type="ECO:0000313" key="1">
    <source>
        <dbReference type="EMBL" id="CAE7388055.1"/>
    </source>
</evidence>
<name>A0A812QHQ1_SYMPI</name>
<dbReference type="EMBL" id="CAJNIZ010016624">
    <property type="protein sequence ID" value="CAE7388055.1"/>
    <property type="molecule type" value="Genomic_DNA"/>
</dbReference>